<dbReference type="EMBL" id="JBHSFP010000031">
    <property type="protein sequence ID" value="MFC4535420.1"/>
    <property type="molecule type" value="Genomic_DNA"/>
</dbReference>
<gene>
    <name evidence="1" type="ORF">ACFO60_32050</name>
</gene>
<evidence type="ECO:0000313" key="2">
    <source>
        <dbReference type="Proteomes" id="UP001596004"/>
    </source>
</evidence>
<evidence type="ECO:0000313" key="1">
    <source>
        <dbReference type="EMBL" id="MFC4535420.1"/>
    </source>
</evidence>
<proteinExistence type="predicted"/>
<reference evidence="2" key="1">
    <citation type="journal article" date="2019" name="Int. J. Syst. Evol. Microbiol.">
        <title>The Global Catalogue of Microorganisms (GCM) 10K type strain sequencing project: providing services to taxonomists for standard genome sequencing and annotation.</title>
        <authorList>
            <consortium name="The Broad Institute Genomics Platform"/>
            <consortium name="The Broad Institute Genome Sequencing Center for Infectious Disease"/>
            <person name="Wu L."/>
            <person name="Ma J."/>
        </authorList>
    </citation>
    <scope>NUCLEOTIDE SEQUENCE [LARGE SCALE GENOMIC DNA]</scope>
    <source>
        <strain evidence="2">CGMCC 4.7132</strain>
    </source>
</reference>
<keyword evidence="2" id="KW-1185">Reference proteome</keyword>
<comment type="caution">
    <text evidence="1">The sequence shown here is derived from an EMBL/GenBank/DDBJ whole genome shotgun (WGS) entry which is preliminary data.</text>
</comment>
<protein>
    <submittedName>
        <fullName evidence="1">Uncharacterized protein</fullName>
    </submittedName>
</protein>
<name>A0ABV9CRF5_9ACTN</name>
<organism evidence="1 2">
    <name type="scientific">Sphaerisporangium dianthi</name>
    <dbReference type="NCBI Taxonomy" id="1436120"/>
    <lineage>
        <taxon>Bacteria</taxon>
        <taxon>Bacillati</taxon>
        <taxon>Actinomycetota</taxon>
        <taxon>Actinomycetes</taxon>
        <taxon>Streptosporangiales</taxon>
        <taxon>Streptosporangiaceae</taxon>
        <taxon>Sphaerisporangium</taxon>
    </lineage>
</organism>
<dbReference type="RefSeq" id="WP_380847946.1">
    <property type="nucleotide sequence ID" value="NZ_JBHSFP010000031.1"/>
</dbReference>
<accession>A0ABV9CRF5</accession>
<sequence length="68" mass="7247">MRLTFIGKTGGSNEGSCPALYRTDRGTYVVQGKIVTDALALSDVRDLAADETVVEVPADVLALALEHR</sequence>
<dbReference type="Proteomes" id="UP001596004">
    <property type="component" value="Unassembled WGS sequence"/>
</dbReference>